<evidence type="ECO:0000313" key="6">
    <source>
        <dbReference type="Proteomes" id="UP000246352"/>
    </source>
</evidence>
<dbReference type="PRINTS" id="PR00035">
    <property type="entry name" value="HTHGNTR"/>
</dbReference>
<dbReference type="SUPFAM" id="SSF46785">
    <property type="entry name" value="Winged helix' DNA-binding domain"/>
    <property type="match status" value="1"/>
</dbReference>
<accession>A0A317PS76</accession>
<dbReference type="PANTHER" id="PTHR43537:SF50">
    <property type="entry name" value="TRANSCRIPTIONAL REGULATORY PROTEIN"/>
    <property type="match status" value="1"/>
</dbReference>
<dbReference type="SUPFAM" id="SSF48008">
    <property type="entry name" value="GntR ligand-binding domain-like"/>
    <property type="match status" value="1"/>
</dbReference>
<dbReference type="SMART" id="SM00345">
    <property type="entry name" value="HTH_GNTR"/>
    <property type="match status" value="1"/>
</dbReference>
<dbReference type="SMART" id="SM00895">
    <property type="entry name" value="FCD"/>
    <property type="match status" value="1"/>
</dbReference>
<dbReference type="Pfam" id="PF00392">
    <property type="entry name" value="GntR"/>
    <property type="match status" value="1"/>
</dbReference>
<dbReference type="Proteomes" id="UP000246352">
    <property type="component" value="Unassembled WGS sequence"/>
</dbReference>
<sequence>MTFADPAPSETLNRPALAVELTDKLRTLIMEGELKPGEKIPERLLTERFGVSRTPVREAVKILAAEGLVMLVQNRGAVVSTLTVAELEEVFPVLAALEGLVGELAALHATGQEIAAIHRLNDDMHAAFDRGDRPTYFDINQKIHAAMLAAARNQTLAQQHQMVARRASRARYQANLTLERWGEAMREHDAILEALEARDSRKLGTLMKEHMQHKLRSLAPMVAASPPAD</sequence>
<dbReference type="InterPro" id="IPR036390">
    <property type="entry name" value="WH_DNA-bd_sf"/>
</dbReference>
<dbReference type="PROSITE" id="PS50949">
    <property type="entry name" value="HTH_GNTR"/>
    <property type="match status" value="1"/>
</dbReference>
<name>A0A317PS76_9HYPH</name>
<organism evidence="5 6">
    <name type="scientific">Hoeflea marina</name>
    <dbReference type="NCBI Taxonomy" id="274592"/>
    <lineage>
        <taxon>Bacteria</taxon>
        <taxon>Pseudomonadati</taxon>
        <taxon>Pseudomonadota</taxon>
        <taxon>Alphaproteobacteria</taxon>
        <taxon>Hyphomicrobiales</taxon>
        <taxon>Rhizobiaceae</taxon>
        <taxon>Hoeflea</taxon>
    </lineage>
</organism>
<dbReference type="AlphaFoldDB" id="A0A317PS76"/>
<evidence type="ECO:0000256" key="3">
    <source>
        <dbReference type="ARBA" id="ARBA00023163"/>
    </source>
</evidence>
<dbReference type="GO" id="GO:0003677">
    <property type="term" value="F:DNA binding"/>
    <property type="evidence" value="ECO:0007669"/>
    <property type="project" value="UniProtKB-KW"/>
</dbReference>
<comment type="caution">
    <text evidence="5">The sequence shown here is derived from an EMBL/GenBank/DDBJ whole genome shotgun (WGS) entry which is preliminary data.</text>
</comment>
<dbReference type="Pfam" id="PF07729">
    <property type="entry name" value="FCD"/>
    <property type="match status" value="1"/>
</dbReference>
<keyword evidence="3" id="KW-0804">Transcription</keyword>
<evidence type="ECO:0000256" key="2">
    <source>
        <dbReference type="ARBA" id="ARBA00023125"/>
    </source>
</evidence>
<dbReference type="InterPro" id="IPR008920">
    <property type="entry name" value="TF_FadR/GntR_C"/>
</dbReference>
<reference evidence="5 6" key="1">
    <citation type="submission" date="2018-05" db="EMBL/GenBank/DDBJ databases">
        <title>Genomic Encyclopedia of Type Strains, Phase IV (KMG-IV): sequencing the most valuable type-strain genomes for metagenomic binning, comparative biology and taxonomic classification.</title>
        <authorList>
            <person name="Goeker M."/>
        </authorList>
    </citation>
    <scope>NUCLEOTIDE SEQUENCE [LARGE SCALE GENOMIC DNA]</scope>
    <source>
        <strain evidence="5 6">DSM 16791</strain>
    </source>
</reference>
<dbReference type="InterPro" id="IPR036388">
    <property type="entry name" value="WH-like_DNA-bd_sf"/>
</dbReference>
<dbReference type="EMBL" id="QGTR01000001">
    <property type="protein sequence ID" value="PWW04019.1"/>
    <property type="molecule type" value="Genomic_DNA"/>
</dbReference>
<feature type="domain" description="HTH gntR-type" evidence="4">
    <location>
        <begin position="15"/>
        <end position="82"/>
    </location>
</feature>
<dbReference type="CDD" id="cd07377">
    <property type="entry name" value="WHTH_GntR"/>
    <property type="match status" value="1"/>
</dbReference>
<dbReference type="InterPro" id="IPR000524">
    <property type="entry name" value="Tscrpt_reg_HTH_GntR"/>
</dbReference>
<proteinExistence type="predicted"/>
<evidence type="ECO:0000259" key="4">
    <source>
        <dbReference type="PROSITE" id="PS50949"/>
    </source>
</evidence>
<keyword evidence="2" id="KW-0238">DNA-binding</keyword>
<dbReference type="InterPro" id="IPR011711">
    <property type="entry name" value="GntR_C"/>
</dbReference>
<evidence type="ECO:0000313" key="5">
    <source>
        <dbReference type="EMBL" id="PWW04019.1"/>
    </source>
</evidence>
<dbReference type="Gene3D" id="1.10.10.10">
    <property type="entry name" value="Winged helix-like DNA-binding domain superfamily/Winged helix DNA-binding domain"/>
    <property type="match status" value="1"/>
</dbReference>
<dbReference type="Gene3D" id="1.20.120.530">
    <property type="entry name" value="GntR ligand-binding domain-like"/>
    <property type="match status" value="1"/>
</dbReference>
<gene>
    <name evidence="5" type="ORF">DFR52_101709</name>
</gene>
<protein>
    <submittedName>
        <fullName evidence="5">GntR family transcriptional regulator</fullName>
    </submittedName>
</protein>
<dbReference type="GO" id="GO:0003700">
    <property type="term" value="F:DNA-binding transcription factor activity"/>
    <property type="evidence" value="ECO:0007669"/>
    <property type="project" value="InterPro"/>
</dbReference>
<keyword evidence="1" id="KW-0805">Transcription regulation</keyword>
<dbReference type="RefSeq" id="WP_110030505.1">
    <property type="nucleotide sequence ID" value="NZ_QGTR01000001.1"/>
</dbReference>
<keyword evidence="6" id="KW-1185">Reference proteome</keyword>
<dbReference type="OrthoDB" id="9788098at2"/>
<dbReference type="PANTHER" id="PTHR43537">
    <property type="entry name" value="TRANSCRIPTIONAL REGULATOR, GNTR FAMILY"/>
    <property type="match status" value="1"/>
</dbReference>
<evidence type="ECO:0000256" key="1">
    <source>
        <dbReference type="ARBA" id="ARBA00023015"/>
    </source>
</evidence>